<evidence type="ECO:0000313" key="8">
    <source>
        <dbReference type="Proteomes" id="UP000182344"/>
    </source>
</evidence>
<dbReference type="SUPFAM" id="SSF102114">
    <property type="entry name" value="Radical SAM enzymes"/>
    <property type="match status" value="1"/>
</dbReference>
<dbReference type="SMART" id="SM00729">
    <property type="entry name" value="Elp3"/>
    <property type="match status" value="1"/>
</dbReference>
<comment type="cofactor">
    <cofactor evidence="1">
        <name>[4Fe-4S] cluster</name>
        <dbReference type="ChEBI" id="CHEBI:49883"/>
    </cofactor>
</comment>
<dbReference type="Proteomes" id="UP000182344">
    <property type="component" value="Unassembled WGS sequence"/>
</dbReference>
<evidence type="ECO:0000256" key="2">
    <source>
        <dbReference type="ARBA" id="ARBA00022691"/>
    </source>
</evidence>
<evidence type="ECO:0000256" key="5">
    <source>
        <dbReference type="ARBA" id="ARBA00023014"/>
    </source>
</evidence>
<comment type="caution">
    <text evidence="7">The sequence shown here is derived from an EMBL/GenBank/DDBJ whole genome shotgun (WGS) entry which is preliminary data.</text>
</comment>
<dbReference type="EMBL" id="MNZO01000021">
    <property type="protein sequence ID" value="OIP87339.1"/>
    <property type="molecule type" value="Genomic_DNA"/>
</dbReference>
<name>A0A1J5HSE0_9BACT</name>
<keyword evidence="4" id="KW-0408">Iron</keyword>
<dbReference type="STRING" id="1805376.AUK05_01560"/>
<accession>A0A1J5HSE0</accession>
<dbReference type="PANTHER" id="PTHR43409">
    <property type="entry name" value="ANAEROBIC MAGNESIUM-PROTOPORPHYRIN IX MONOMETHYL ESTER CYCLASE-RELATED"/>
    <property type="match status" value="1"/>
</dbReference>
<proteinExistence type="predicted"/>
<reference evidence="7 8" key="1">
    <citation type="journal article" date="2016" name="Environ. Microbiol.">
        <title>Genomic resolution of a cold subsurface aquifer community provides metabolic insights for novel microbes adapted to high CO concentrations.</title>
        <authorList>
            <person name="Probst A.J."/>
            <person name="Castelle C.J."/>
            <person name="Singh A."/>
            <person name="Brown C.T."/>
            <person name="Anantharaman K."/>
            <person name="Sharon I."/>
            <person name="Hug L.A."/>
            <person name="Burstein D."/>
            <person name="Emerson J.B."/>
            <person name="Thomas B.C."/>
            <person name="Banfield J.F."/>
        </authorList>
    </citation>
    <scope>NUCLEOTIDE SEQUENCE [LARGE SCALE GENOMIC DNA]</scope>
    <source>
        <strain evidence="7">CG2_30_35_20</strain>
    </source>
</reference>
<dbReference type="Gene3D" id="3.20.20.70">
    <property type="entry name" value="Aldolase class I"/>
    <property type="match status" value="1"/>
</dbReference>
<dbReference type="GO" id="GO:0005829">
    <property type="term" value="C:cytosol"/>
    <property type="evidence" value="ECO:0007669"/>
    <property type="project" value="TreeGrafter"/>
</dbReference>
<dbReference type="SFLD" id="SFLDS00029">
    <property type="entry name" value="Radical_SAM"/>
    <property type="match status" value="1"/>
</dbReference>
<evidence type="ECO:0000259" key="6">
    <source>
        <dbReference type="PROSITE" id="PS51918"/>
    </source>
</evidence>
<dbReference type="InterPro" id="IPR058240">
    <property type="entry name" value="rSAM_sf"/>
</dbReference>
<organism evidence="7 8">
    <name type="scientific">Candidatus Shapirobacteria bacterium CG2_30_35_20</name>
    <dbReference type="NCBI Taxonomy" id="1805376"/>
    <lineage>
        <taxon>Bacteria</taxon>
        <taxon>Candidatus Shapironibacteriota</taxon>
    </lineage>
</organism>
<keyword evidence="2" id="KW-0949">S-adenosyl-L-methionine</keyword>
<dbReference type="InterPro" id="IPR013785">
    <property type="entry name" value="Aldolase_TIM"/>
</dbReference>
<evidence type="ECO:0000256" key="3">
    <source>
        <dbReference type="ARBA" id="ARBA00022723"/>
    </source>
</evidence>
<evidence type="ECO:0000256" key="1">
    <source>
        <dbReference type="ARBA" id="ARBA00001966"/>
    </source>
</evidence>
<evidence type="ECO:0000313" key="7">
    <source>
        <dbReference type="EMBL" id="OIP87339.1"/>
    </source>
</evidence>
<dbReference type="SFLD" id="SFLDG01082">
    <property type="entry name" value="B12-binding_domain_containing"/>
    <property type="match status" value="1"/>
</dbReference>
<dbReference type="Gene3D" id="3.40.50.280">
    <property type="entry name" value="Cobalamin-binding domain"/>
    <property type="match status" value="1"/>
</dbReference>
<dbReference type="PANTHER" id="PTHR43409:SF7">
    <property type="entry name" value="BLL1977 PROTEIN"/>
    <property type="match status" value="1"/>
</dbReference>
<dbReference type="GO" id="GO:0003824">
    <property type="term" value="F:catalytic activity"/>
    <property type="evidence" value="ECO:0007669"/>
    <property type="project" value="InterPro"/>
</dbReference>
<protein>
    <recommendedName>
        <fullName evidence="6">Radical SAM core domain-containing protein</fullName>
    </recommendedName>
</protein>
<dbReference type="GO" id="GO:0051536">
    <property type="term" value="F:iron-sulfur cluster binding"/>
    <property type="evidence" value="ECO:0007669"/>
    <property type="project" value="UniProtKB-KW"/>
</dbReference>
<dbReference type="GO" id="GO:0046872">
    <property type="term" value="F:metal ion binding"/>
    <property type="evidence" value="ECO:0007669"/>
    <property type="project" value="UniProtKB-KW"/>
</dbReference>
<gene>
    <name evidence="7" type="ORF">AUK05_01560</name>
</gene>
<dbReference type="PROSITE" id="PS51918">
    <property type="entry name" value="RADICAL_SAM"/>
    <property type="match status" value="1"/>
</dbReference>
<keyword evidence="5" id="KW-0411">Iron-sulfur</keyword>
<dbReference type="InterPro" id="IPR006638">
    <property type="entry name" value="Elp3/MiaA/NifB-like_rSAM"/>
</dbReference>
<keyword evidence="3" id="KW-0479">Metal-binding</keyword>
<dbReference type="InterPro" id="IPR051198">
    <property type="entry name" value="BchE-like"/>
</dbReference>
<sequence length="499" mass="57631">MKNNKIKIAISYPPLINSKGNAFLGQNRQFQWTNTGNVILPVIPAYGATALKKLGYKVFWDDAIAEKIQYDIWLKRITKYKPNIIFIESKTPVIKRHWEIINQLKIQSLKIKNYKLKIVLMGDHVTALPEESLNNSKVDYVITGGDYDFMMLNLVNHIYHKKKLEPGFYYRATAPSRHRAIVNSGKFALKHHNLDSLPIIDRKLTNWKLYGYNNTNFKYKPAAYIMTGRDCWWGKCTFCSWTTTHPGNTFRNFSVDHTIKELKYLASLGIREVFDDTGTLPIGPWLKDFCEQLIKTGLNKKIALGCNMRFGALNQKQYNMMGKARFRFILYGLESSNQNTLDHILKNTKVEDSRKTLIMAKKAGLQPHLTIMVGYPWETKQDAITTLDEARSLFKDGLADSMQATIVVPYPGTPLFAECQKNNWLKSTDWNDYDMRAPVMKSPISNQEQLNLVHGLFHGVLTPKFLWRKIASIRNVDDVSYLFNYAIKYLKKLQDFPKS</sequence>
<evidence type="ECO:0000256" key="4">
    <source>
        <dbReference type="ARBA" id="ARBA00023004"/>
    </source>
</evidence>
<dbReference type="AlphaFoldDB" id="A0A1J5HSE0"/>
<dbReference type="Pfam" id="PF04055">
    <property type="entry name" value="Radical_SAM"/>
    <property type="match status" value="1"/>
</dbReference>
<feature type="domain" description="Radical SAM core" evidence="6">
    <location>
        <begin position="217"/>
        <end position="451"/>
    </location>
</feature>
<dbReference type="InterPro" id="IPR007197">
    <property type="entry name" value="rSAM"/>
</dbReference>